<reference evidence="4" key="1">
    <citation type="submission" date="2014-04" db="EMBL/GenBank/DDBJ databases">
        <title>Whole-Genome optical mapping and complete genome sequence of Sphingobacterium deserti sp. nov., a new spaces isolated from desert in the west of China.</title>
        <authorList>
            <person name="Teng C."/>
            <person name="Zhou Z."/>
            <person name="Li X."/>
            <person name="Chen M."/>
            <person name="Lin M."/>
            <person name="Wang L."/>
            <person name="Su S."/>
            <person name="Zhang C."/>
            <person name="Zhang W."/>
        </authorList>
    </citation>
    <scope>NUCLEOTIDE SEQUENCE [LARGE SCALE GENOMIC DNA]</scope>
    <source>
        <strain evidence="4">ACCC05744</strain>
    </source>
</reference>
<accession>A0A0B8SZL8</accession>
<reference evidence="3 4" key="2">
    <citation type="journal article" date="2015" name="PLoS ONE">
        <title>Whole-Genome Optical Mapping and Finished Genome Sequence of Sphingobacterium deserti sp. nov., a New Species Isolated from the Western Desert of China.</title>
        <authorList>
            <person name="Teng C."/>
            <person name="Zhou Z."/>
            <person name="Molnar I."/>
            <person name="Li X."/>
            <person name="Tang R."/>
            <person name="Chen M."/>
            <person name="Wang L."/>
            <person name="Su S."/>
            <person name="Zhang W."/>
            <person name="Lin M."/>
        </authorList>
    </citation>
    <scope>NUCLEOTIDE SEQUENCE [LARGE SCALE GENOMIC DNA]</scope>
    <source>
        <strain evidence="4">ACCC05744</strain>
    </source>
</reference>
<evidence type="ECO:0000256" key="2">
    <source>
        <dbReference type="SAM" id="Phobius"/>
    </source>
</evidence>
<feature type="transmembrane region" description="Helical" evidence="2">
    <location>
        <begin position="47"/>
        <end position="68"/>
    </location>
</feature>
<keyword evidence="2" id="KW-0812">Transmembrane</keyword>
<keyword evidence="2" id="KW-1133">Transmembrane helix</keyword>
<dbReference type="AlphaFoldDB" id="A0A0B8SZL8"/>
<dbReference type="EMBL" id="JJMU01000061">
    <property type="protein sequence ID" value="KGE13031.1"/>
    <property type="molecule type" value="Genomic_DNA"/>
</dbReference>
<dbReference type="PATRIC" id="fig|1229276.3.peg.3356"/>
<keyword evidence="4" id="KW-1185">Reference proteome</keyword>
<sequence length="107" mass="12576">MGFTTKGKKKGKFVFVLFAILLGVGLLIAFLQFLWNTLVTDIFGLRAIGYWEALGLFILSRILFGHGFGKQKRGVRKRSENEKELSEQDREKLKSEWRRRFEERFKC</sequence>
<name>A0A0B8SZL8_9SPHI</name>
<feature type="region of interest" description="Disordered" evidence="1">
    <location>
        <begin position="70"/>
        <end position="91"/>
    </location>
</feature>
<evidence type="ECO:0000313" key="3">
    <source>
        <dbReference type="EMBL" id="KGE13031.1"/>
    </source>
</evidence>
<feature type="transmembrane region" description="Helical" evidence="2">
    <location>
        <begin position="12"/>
        <end position="35"/>
    </location>
</feature>
<proteinExistence type="predicted"/>
<keyword evidence="2" id="KW-0472">Membrane</keyword>
<evidence type="ECO:0000313" key="4">
    <source>
        <dbReference type="Proteomes" id="UP000031802"/>
    </source>
</evidence>
<dbReference type="STRING" id="1229276.DI53_3248"/>
<dbReference type="OrthoDB" id="1099872at2"/>
<evidence type="ECO:0000256" key="1">
    <source>
        <dbReference type="SAM" id="MobiDB-lite"/>
    </source>
</evidence>
<protein>
    <submittedName>
        <fullName evidence="3">Uncharacterized protein</fullName>
    </submittedName>
</protein>
<comment type="caution">
    <text evidence="3">The sequence shown here is derived from an EMBL/GenBank/DDBJ whole genome shotgun (WGS) entry which is preliminary data.</text>
</comment>
<dbReference type="RefSeq" id="WP_037501917.1">
    <property type="nucleotide sequence ID" value="NZ_JJMU01000061.1"/>
</dbReference>
<feature type="compositionally biased region" description="Basic and acidic residues" evidence="1">
    <location>
        <begin position="77"/>
        <end position="91"/>
    </location>
</feature>
<gene>
    <name evidence="3" type="ORF">DI53_3248</name>
</gene>
<organism evidence="3 4">
    <name type="scientific">Sphingobacterium deserti</name>
    <dbReference type="NCBI Taxonomy" id="1229276"/>
    <lineage>
        <taxon>Bacteria</taxon>
        <taxon>Pseudomonadati</taxon>
        <taxon>Bacteroidota</taxon>
        <taxon>Sphingobacteriia</taxon>
        <taxon>Sphingobacteriales</taxon>
        <taxon>Sphingobacteriaceae</taxon>
        <taxon>Sphingobacterium</taxon>
    </lineage>
</organism>
<dbReference type="Proteomes" id="UP000031802">
    <property type="component" value="Unassembled WGS sequence"/>
</dbReference>